<name>A0ABN6ZQ65_9CREN</name>
<evidence type="ECO:0000313" key="2">
    <source>
        <dbReference type="EMBL" id="BES82354.1"/>
    </source>
</evidence>
<accession>A0ABN6ZQ65</accession>
<feature type="coiled-coil region" evidence="1">
    <location>
        <begin position="24"/>
        <end position="54"/>
    </location>
</feature>
<organism evidence="2 3">
    <name type="scientific">Pyrodictium abyssi</name>
    <dbReference type="NCBI Taxonomy" id="54256"/>
    <lineage>
        <taxon>Archaea</taxon>
        <taxon>Thermoproteota</taxon>
        <taxon>Thermoprotei</taxon>
        <taxon>Desulfurococcales</taxon>
        <taxon>Pyrodictiaceae</taxon>
        <taxon>Pyrodictium</taxon>
    </lineage>
</organism>
<dbReference type="RefSeq" id="WP_338249598.1">
    <property type="nucleotide sequence ID" value="NZ_AP028907.1"/>
</dbReference>
<evidence type="ECO:0000256" key="1">
    <source>
        <dbReference type="SAM" id="Coils"/>
    </source>
</evidence>
<dbReference type="PANTHER" id="PTHR42244:SF2">
    <property type="entry name" value="ANTITOXIN VAPB3-RELATED"/>
    <property type="match status" value="1"/>
</dbReference>
<sequence>MSVVVSFKVRREVKELMDKYRDRVNWAEELRRFVEEKIRQLRAEENLAEILEELRKAGWSVPKGFSVKSVREDRDSR</sequence>
<dbReference type="PANTHER" id="PTHR42244">
    <property type="entry name" value="ANTITOXIN VAPB3-RELATED"/>
    <property type="match status" value="1"/>
</dbReference>
<proteinExistence type="predicted"/>
<protein>
    <recommendedName>
        <fullName evidence="4">CopG family transcriptional regulator</fullName>
    </recommendedName>
</protein>
<evidence type="ECO:0000313" key="3">
    <source>
        <dbReference type="Proteomes" id="UP001341135"/>
    </source>
</evidence>
<keyword evidence="3" id="KW-1185">Reference proteome</keyword>
<gene>
    <name evidence="2" type="ORF">PABY_19210</name>
</gene>
<dbReference type="EMBL" id="AP028907">
    <property type="protein sequence ID" value="BES82354.1"/>
    <property type="molecule type" value="Genomic_DNA"/>
</dbReference>
<keyword evidence="1" id="KW-0175">Coiled coil</keyword>
<dbReference type="Proteomes" id="UP001341135">
    <property type="component" value="Chromosome"/>
</dbReference>
<evidence type="ECO:0008006" key="4">
    <source>
        <dbReference type="Google" id="ProtNLM"/>
    </source>
</evidence>
<dbReference type="GeneID" id="89289927"/>
<reference evidence="2 3" key="1">
    <citation type="submission" date="2023-09" db="EMBL/GenBank/DDBJ databases">
        <title>Pyrofollis japonicus gen. nov. sp. nov., a novel member of the family Pyrodictiaceae isolated from the Iheya North hydrothermal field.</title>
        <authorList>
            <person name="Miyazaki U."/>
            <person name="Sanari M."/>
            <person name="Tame A."/>
            <person name="Kitajima M."/>
            <person name="Okamoto A."/>
            <person name="Sawayama S."/>
            <person name="Miyazaki J."/>
            <person name="Takai K."/>
            <person name="Nakagawa S."/>
        </authorList>
    </citation>
    <scope>NUCLEOTIDE SEQUENCE [LARGE SCALE GENOMIC DNA]</scope>
    <source>
        <strain evidence="2 3">AV2</strain>
    </source>
</reference>
<dbReference type="InterPro" id="IPR039709">
    <property type="entry name" value="VapB3-like"/>
</dbReference>